<name>A0A6J4M0N2_9ACTN</name>
<protein>
    <submittedName>
        <fullName evidence="2">Uncharacterized protein</fullName>
    </submittedName>
</protein>
<sequence>MPPAAGRLRPRRRARPARRASTRGVDRLPPLALTAAGAPRGTMTSAHEDSQP</sequence>
<feature type="compositionally biased region" description="Low complexity" evidence="1">
    <location>
        <begin position="27"/>
        <end position="42"/>
    </location>
</feature>
<feature type="region of interest" description="Disordered" evidence="1">
    <location>
        <begin position="1"/>
        <end position="52"/>
    </location>
</feature>
<feature type="compositionally biased region" description="Basic residues" evidence="1">
    <location>
        <begin position="8"/>
        <end position="21"/>
    </location>
</feature>
<reference evidence="2" key="1">
    <citation type="submission" date="2020-02" db="EMBL/GenBank/DDBJ databases">
        <authorList>
            <person name="Meier V. D."/>
        </authorList>
    </citation>
    <scope>NUCLEOTIDE SEQUENCE</scope>
    <source>
        <strain evidence="2">AVDCRST_MAG16</strain>
    </source>
</reference>
<evidence type="ECO:0000256" key="1">
    <source>
        <dbReference type="SAM" id="MobiDB-lite"/>
    </source>
</evidence>
<dbReference type="AlphaFoldDB" id="A0A6J4M0N2"/>
<organism evidence="2">
    <name type="scientific">uncultured Frankineae bacterium</name>
    <dbReference type="NCBI Taxonomy" id="437475"/>
    <lineage>
        <taxon>Bacteria</taxon>
        <taxon>Bacillati</taxon>
        <taxon>Actinomycetota</taxon>
        <taxon>Actinomycetes</taxon>
        <taxon>Frankiales</taxon>
        <taxon>environmental samples</taxon>
    </lineage>
</organism>
<proteinExistence type="predicted"/>
<dbReference type="EMBL" id="CADCUE010000192">
    <property type="protein sequence ID" value="CAA9346889.1"/>
    <property type="molecule type" value="Genomic_DNA"/>
</dbReference>
<accession>A0A6J4M0N2</accession>
<evidence type="ECO:0000313" key="2">
    <source>
        <dbReference type="EMBL" id="CAA9346889.1"/>
    </source>
</evidence>
<gene>
    <name evidence="2" type="ORF">AVDCRST_MAG16-2106</name>
</gene>